<gene>
    <name evidence="4" type="ORF">MNEG_1595</name>
</gene>
<proteinExistence type="inferred from homology"/>
<dbReference type="SUPFAM" id="SSF51735">
    <property type="entry name" value="NAD(P)-binding Rossmann-fold domains"/>
    <property type="match status" value="1"/>
</dbReference>
<name>A0A0D2K814_9CHLO</name>
<sequence>MTWRFDEIPAWRFGPELSRVQPLPGCAAPKVEYRQLDLGSLASVRKFARDFNRSGRPLDLLVCNAGIMSPPKRLVTSDGLEMQFQVNFLSHFLLSHELLAEQRQRRRRTQQRARGQVRGRALSEGPPSGTRLVLLSSLTHYAGPVQWEDKQSLRSYSPFTSYAFSKLANTMSAFEFQRRFARNAARYGDCDSAVSVHPGIVNTALATGFFEQTGGTALPWAAAAAQAAMQRLFPLVLRRPEASAEDMMVACHAPASRVAGRYLSNGRVWLASGFARDERRCRDLWEHACSLAGIETHESLA</sequence>
<evidence type="ECO:0000313" key="5">
    <source>
        <dbReference type="Proteomes" id="UP000054498"/>
    </source>
</evidence>
<dbReference type="Gene3D" id="3.40.50.720">
    <property type="entry name" value="NAD(P)-binding Rossmann-like Domain"/>
    <property type="match status" value="1"/>
</dbReference>
<dbReference type="GO" id="GO:0016491">
    <property type="term" value="F:oxidoreductase activity"/>
    <property type="evidence" value="ECO:0007669"/>
    <property type="project" value="UniProtKB-KW"/>
</dbReference>
<protein>
    <submittedName>
        <fullName evidence="4">Uncharacterized protein</fullName>
    </submittedName>
</protein>
<dbReference type="InterPro" id="IPR002347">
    <property type="entry name" value="SDR_fam"/>
</dbReference>
<feature type="region of interest" description="Disordered" evidence="3">
    <location>
        <begin position="104"/>
        <end position="126"/>
    </location>
</feature>
<organism evidence="4 5">
    <name type="scientific">Monoraphidium neglectum</name>
    <dbReference type="NCBI Taxonomy" id="145388"/>
    <lineage>
        <taxon>Eukaryota</taxon>
        <taxon>Viridiplantae</taxon>
        <taxon>Chlorophyta</taxon>
        <taxon>core chlorophytes</taxon>
        <taxon>Chlorophyceae</taxon>
        <taxon>CS clade</taxon>
        <taxon>Sphaeropleales</taxon>
        <taxon>Selenastraceae</taxon>
        <taxon>Monoraphidium</taxon>
    </lineage>
</organism>
<dbReference type="Pfam" id="PF00106">
    <property type="entry name" value="adh_short"/>
    <property type="match status" value="1"/>
</dbReference>
<dbReference type="AlphaFoldDB" id="A0A0D2K814"/>
<evidence type="ECO:0000256" key="1">
    <source>
        <dbReference type="ARBA" id="ARBA00006484"/>
    </source>
</evidence>
<dbReference type="InterPro" id="IPR036291">
    <property type="entry name" value="NAD(P)-bd_dom_sf"/>
</dbReference>
<dbReference type="STRING" id="145388.A0A0D2K814"/>
<dbReference type="KEGG" id="mng:MNEG_1595"/>
<dbReference type="OrthoDB" id="191139at2759"/>
<evidence type="ECO:0000313" key="4">
    <source>
        <dbReference type="EMBL" id="KIZ06368.1"/>
    </source>
</evidence>
<evidence type="ECO:0000256" key="2">
    <source>
        <dbReference type="ARBA" id="ARBA00023002"/>
    </source>
</evidence>
<dbReference type="PANTHER" id="PTHR24320">
    <property type="entry name" value="RETINOL DEHYDROGENASE"/>
    <property type="match status" value="1"/>
</dbReference>
<dbReference type="EMBL" id="KK100382">
    <property type="protein sequence ID" value="KIZ06368.1"/>
    <property type="molecule type" value="Genomic_DNA"/>
</dbReference>
<dbReference type="Proteomes" id="UP000054498">
    <property type="component" value="Unassembled WGS sequence"/>
</dbReference>
<comment type="similarity">
    <text evidence="1">Belongs to the short-chain dehydrogenases/reductases (SDR) family.</text>
</comment>
<keyword evidence="2" id="KW-0560">Oxidoreductase</keyword>
<keyword evidence="5" id="KW-1185">Reference proteome</keyword>
<reference evidence="4 5" key="1">
    <citation type="journal article" date="2013" name="BMC Genomics">
        <title>Reconstruction of the lipid metabolism for the microalga Monoraphidium neglectum from its genome sequence reveals characteristics suitable for biofuel production.</title>
        <authorList>
            <person name="Bogen C."/>
            <person name="Al-Dilaimi A."/>
            <person name="Albersmeier A."/>
            <person name="Wichmann J."/>
            <person name="Grundmann M."/>
            <person name="Rupp O."/>
            <person name="Lauersen K.J."/>
            <person name="Blifernez-Klassen O."/>
            <person name="Kalinowski J."/>
            <person name="Goesmann A."/>
            <person name="Mussgnug J.H."/>
            <person name="Kruse O."/>
        </authorList>
    </citation>
    <scope>NUCLEOTIDE SEQUENCE [LARGE SCALE GENOMIC DNA]</scope>
    <source>
        <strain evidence="4 5">SAG 48.87</strain>
    </source>
</reference>
<dbReference type="GeneID" id="25733661"/>
<accession>A0A0D2K814</accession>
<feature type="compositionally biased region" description="Basic residues" evidence="3">
    <location>
        <begin position="104"/>
        <end position="117"/>
    </location>
</feature>
<dbReference type="RefSeq" id="XP_013905387.1">
    <property type="nucleotide sequence ID" value="XM_014049933.1"/>
</dbReference>
<dbReference type="PANTHER" id="PTHR24320:SF286">
    <property type="entry name" value="NAD(P)-BINDING ROSSMANN-FOLD SUPERFAMILY PROTEIN"/>
    <property type="match status" value="1"/>
</dbReference>
<evidence type="ECO:0000256" key="3">
    <source>
        <dbReference type="SAM" id="MobiDB-lite"/>
    </source>
</evidence>